<reference evidence="2" key="2">
    <citation type="journal article" date="2021" name="Syst. Appl. Microbiol.">
        <title>Roseomonas hellenica sp. nov., isolated from roots of wild-growing Alkanna tinctoria.</title>
        <authorList>
            <person name="Rat A."/>
            <person name="Naranjo H.D."/>
            <person name="Lebbe L."/>
            <person name="Cnockaert M."/>
            <person name="Krigas N."/>
            <person name="Grigoriadou K."/>
            <person name="Maloupa E."/>
            <person name="Willems A."/>
        </authorList>
    </citation>
    <scope>NUCLEOTIDE SEQUENCE</scope>
    <source>
        <strain evidence="2">LMG 28251</strain>
    </source>
</reference>
<gene>
    <name evidence="2" type="ORF">GXW79_15700</name>
</gene>
<reference evidence="2" key="1">
    <citation type="submission" date="2020-01" db="EMBL/GenBank/DDBJ databases">
        <authorList>
            <person name="Rat A."/>
        </authorList>
    </citation>
    <scope>NUCLEOTIDE SEQUENCE</scope>
    <source>
        <strain evidence="2">LMG 28251</strain>
    </source>
</reference>
<keyword evidence="1" id="KW-0812">Transmembrane</keyword>
<evidence type="ECO:0000313" key="2">
    <source>
        <dbReference type="EMBL" id="MBR0656525.1"/>
    </source>
</evidence>
<comment type="caution">
    <text evidence="2">The sequence shown here is derived from an EMBL/GenBank/DDBJ whole genome shotgun (WGS) entry which is preliminary data.</text>
</comment>
<proteinExistence type="predicted"/>
<evidence type="ECO:0000256" key="1">
    <source>
        <dbReference type="SAM" id="Phobius"/>
    </source>
</evidence>
<dbReference type="Proteomes" id="UP001196068">
    <property type="component" value="Unassembled WGS sequence"/>
</dbReference>
<dbReference type="RefSeq" id="WP_211875392.1">
    <property type="nucleotide sequence ID" value="NZ_JAAEDH010000019.1"/>
</dbReference>
<keyword evidence="3" id="KW-1185">Reference proteome</keyword>
<dbReference type="Pfam" id="PF07077">
    <property type="entry name" value="DUF1345"/>
    <property type="match status" value="1"/>
</dbReference>
<keyword evidence="1" id="KW-0472">Membrane</keyword>
<keyword evidence="1" id="KW-1133">Transmembrane helix</keyword>
<dbReference type="AlphaFoldDB" id="A0AAF1K5G9"/>
<organism evidence="2 3">
    <name type="scientific">Plastoroseomonas arctica</name>
    <dbReference type="NCBI Taxonomy" id="1509237"/>
    <lineage>
        <taxon>Bacteria</taxon>
        <taxon>Pseudomonadati</taxon>
        <taxon>Pseudomonadota</taxon>
        <taxon>Alphaproteobacteria</taxon>
        <taxon>Acetobacterales</taxon>
        <taxon>Acetobacteraceae</taxon>
        <taxon>Plastoroseomonas</taxon>
    </lineage>
</organism>
<feature type="transmembrane region" description="Helical" evidence="1">
    <location>
        <begin position="188"/>
        <end position="208"/>
    </location>
</feature>
<dbReference type="InterPro" id="IPR009781">
    <property type="entry name" value="DUF1345"/>
</dbReference>
<accession>A0AAF1K5G9</accession>
<dbReference type="EMBL" id="JAAEDH010000019">
    <property type="protein sequence ID" value="MBR0656525.1"/>
    <property type="molecule type" value="Genomic_DNA"/>
</dbReference>
<feature type="transmembrane region" description="Helical" evidence="1">
    <location>
        <begin position="114"/>
        <end position="134"/>
    </location>
</feature>
<feature type="transmembrane region" description="Helical" evidence="1">
    <location>
        <begin position="16"/>
        <end position="36"/>
    </location>
</feature>
<feature type="transmembrane region" description="Helical" evidence="1">
    <location>
        <begin position="82"/>
        <end position="102"/>
    </location>
</feature>
<sequence length="214" mass="23178">MDAGGVMRLGLRHRPYLLVAAGVGLVLGVIAHGFIAELANSLLLGWCGAAVTHMALTGYAMTRATPESIRRRAEQLDEGETAVLCGSLAAAIASLGGVMWYLVLHHDDAGPFEISLAIGTIAISWTFVQMLFAVRYAHEYWQQDGGLDFPGKEPPDFTDFLYFAFTIGMTFQTSDVDVSARDIRRLTLVHALVSFLFNVVIVAMTVNLTSGLVK</sequence>
<evidence type="ECO:0000313" key="3">
    <source>
        <dbReference type="Proteomes" id="UP001196068"/>
    </source>
</evidence>
<name>A0AAF1K5G9_9PROT</name>
<feature type="transmembrane region" description="Helical" evidence="1">
    <location>
        <begin position="42"/>
        <end position="61"/>
    </location>
</feature>
<protein>
    <submittedName>
        <fullName evidence="2">DUF1345 domain-containing protein</fullName>
    </submittedName>
</protein>